<feature type="compositionally biased region" description="Low complexity" evidence="1">
    <location>
        <begin position="251"/>
        <end position="260"/>
    </location>
</feature>
<comment type="caution">
    <text evidence="2">The sequence shown here is derived from an EMBL/GenBank/DDBJ whole genome shotgun (WGS) entry which is preliminary data.</text>
</comment>
<feature type="compositionally biased region" description="Polar residues" evidence="1">
    <location>
        <begin position="746"/>
        <end position="755"/>
    </location>
</feature>
<proteinExistence type="predicted"/>
<feature type="region of interest" description="Disordered" evidence="1">
    <location>
        <begin position="213"/>
        <end position="260"/>
    </location>
</feature>
<feature type="compositionally biased region" description="Polar residues" evidence="1">
    <location>
        <begin position="553"/>
        <end position="567"/>
    </location>
</feature>
<feature type="region of interest" description="Disordered" evidence="1">
    <location>
        <begin position="550"/>
        <end position="581"/>
    </location>
</feature>
<evidence type="ECO:0000313" key="3">
    <source>
        <dbReference type="Proteomes" id="UP000308199"/>
    </source>
</evidence>
<feature type="compositionally biased region" description="Polar residues" evidence="1">
    <location>
        <begin position="1068"/>
        <end position="1084"/>
    </location>
</feature>
<feature type="region of interest" description="Disordered" evidence="1">
    <location>
        <begin position="1"/>
        <end position="32"/>
    </location>
</feature>
<dbReference type="Proteomes" id="UP000308199">
    <property type="component" value="Unassembled WGS sequence"/>
</dbReference>
<feature type="compositionally biased region" description="Basic residues" evidence="1">
    <location>
        <begin position="568"/>
        <end position="577"/>
    </location>
</feature>
<feature type="compositionally biased region" description="Basic residues" evidence="1">
    <location>
        <begin position="832"/>
        <end position="841"/>
    </location>
</feature>
<sequence>MHAAPIQPAVLKGPDVKNGPQKSTLVHPQPKKVPSMAQLVAMVLPSRSPSPKPSTPEAVPTRTEKEMIDTAQPLKSFVAVQSQSQALTPKLTVKDTSSRTPSPAIHGDHGTYSATSRTHLQPYQVSLPPSTGSSAKSSRSVSPYSSPTKVAVSLPIRSRSPTPVIPQYAPPAPPFPPPPPNTPIYAPRPKSLILPQSKLVAILAEQAQYENNEAEQISTKSTQAEEQRPTIEHDRTPSPHSGMVTPPTTPPSSKKAQTTTINEDVQATSILSMTNSRPHSPALPSTTVSLPVHRHVTTIPLSSLQQVEDIPVREDSPSILRPTTPPPMLSTLALAPPPTLANVMTKEMHAPPCKLPSDWKETITRVTRSSAIPNLQEPTQAGFDEALSMLPPIKPTLQALPEGRDDGASAYVNTGAWLEQIEQATTALGLEIHEVEQRRASKIVDVNLSLDDKGKEIALISSSPQIYPSPLEVASQKSTPTSVTKQRITHELPMLGSSNLTKPVGLPPRSRSPIQRSKTPQRIAAVTQPQDNEEDWSLIAPELESLLAGTFFSPPQSADSTSRSHSSGPRKRPKTPRPRVEGREVIQQNMHLGVPQEIPDCAVVTVSPQVVPSELPSSRCISPPPRNQSLGPKKRSPRLDPGHTEYSDTESSHAHSSSSLPRNQALVTKKRSTPTGSDLGHVENNDQESGRTHPSSPLPRNQNSPGTKKRYPPTGSETGHIEYNDQESGVTYSSSPVPKDQVLGTKKSNPPTYSDSGHVAYNDQESSHSHPSSPPSRNQFLSTKKQYPHIGSDSDHIEYNDQEPSHTYPSSPPSTARLLSQSRQTQATTKSPRGHGQHKRLPTPEMTQTFRPPTPPLPSHYKKKRSNDVLPSEPFSAFIKPAVHVIYPDTSTSYGHSMSGDSVLVMAGPKPPPNYRPVYPEVNDDLPPNRGERKRQLAQSPSPVTSLVSLDKEQEKAYETPEALIDCPPAPPKSQRHDVIAQEPSLGHDQYPDFTIQHASRGRYTSAPIGQARAHTLTLPSASSRSRATHTHGHRTERSPSTTSRSRRTQQPHATKAARSLSEKVPVNKNNVQPLARSKSSPLPSSRHHQRRGFWRLFGLWARVFMSKFKTWTSPSPSIDHDY</sequence>
<feature type="compositionally biased region" description="Low complexity" evidence="1">
    <location>
        <begin position="126"/>
        <end position="147"/>
    </location>
</feature>
<feature type="compositionally biased region" description="Polar residues" evidence="1">
    <location>
        <begin position="611"/>
        <end position="620"/>
    </location>
</feature>
<feature type="region of interest" description="Disordered" evidence="1">
    <location>
        <begin position="44"/>
        <end position="65"/>
    </location>
</feature>
<feature type="compositionally biased region" description="Polar residues" evidence="1">
    <location>
        <begin position="112"/>
        <end position="124"/>
    </location>
</feature>
<feature type="compositionally biased region" description="Basic and acidic residues" evidence="1">
    <location>
        <begin position="223"/>
        <end position="237"/>
    </location>
</feature>
<keyword evidence="3" id="KW-1185">Reference proteome</keyword>
<feature type="compositionally biased region" description="Polar residues" evidence="1">
    <location>
        <begin position="937"/>
        <end position="948"/>
    </location>
</feature>
<feature type="compositionally biased region" description="Basic and acidic residues" evidence="1">
    <location>
        <begin position="637"/>
        <end position="653"/>
    </location>
</feature>
<evidence type="ECO:0000256" key="1">
    <source>
        <dbReference type="SAM" id="MobiDB-lite"/>
    </source>
</evidence>
<dbReference type="OrthoDB" id="3267881at2759"/>
<feature type="region of interest" description="Disordered" evidence="1">
    <location>
        <begin position="80"/>
        <end position="182"/>
    </location>
</feature>
<feature type="region of interest" description="Disordered" evidence="1">
    <location>
        <begin position="922"/>
        <end position="950"/>
    </location>
</feature>
<feature type="region of interest" description="Disordered" evidence="1">
    <location>
        <begin position="1016"/>
        <end position="1089"/>
    </location>
</feature>
<feature type="compositionally biased region" description="Polar residues" evidence="1">
    <location>
        <begin position="692"/>
        <end position="706"/>
    </location>
</feature>
<feature type="region of interest" description="Disordered" evidence="1">
    <location>
        <begin position="611"/>
        <end position="869"/>
    </location>
</feature>
<gene>
    <name evidence="2" type="ORF">EW145_g617</name>
</gene>
<name>A0A4S4LHN3_9AGAM</name>
<feature type="compositionally biased region" description="Polar residues" evidence="1">
    <location>
        <begin position="726"/>
        <end position="736"/>
    </location>
</feature>
<feature type="compositionally biased region" description="Low complexity" evidence="1">
    <location>
        <begin position="805"/>
        <end position="815"/>
    </location>
</feature>
<feature type="compositionally biased region" description="Polar residues" evidence="1">
    <location>
        <begin position="817"/>
        <end position="831"/>
    </location>
</feature>
<accession>A0A4S4LHN3</accession>
<feature type="compositionally biased region" description="Basic and acidic residues" evidence="1">
    <location>
        <begin position="680"/>
        <end position="691"/>
    </location>
</feature>
<feature type="region of interest" description="Disordered" evidence="1">
    <location>
        <begin position="495"/>
        <end position="534"/>
    </location>
</feature>
<feature type="compositionally biased region" description="Pro residues" evidence="1">
    <location>
        <begin position="168"/>
        <end position="182"/>
    </location>
</feature>
<organism evidence="2 3">
    <name type="scientific">Phellinidium pouzarii</name>
    <dbReference type="NCBI Taxonomy" id="167371"/>
    <lineage>
        <taxon>Eukaryota</taxon>
        <taxon>Fungi</taxon>
        <taxon>Dikarya</taxon>
        <taxon>Basidiomycota</taxon>
        <taxon>Agaricomycotina</taxon>
        <taxon>Agaricomycetes</taxon>
        <taxon>Hymenochaetales</taxon>
        <taxon>Hymenochaetaceae</taxon>
        <taxon>Phellinidium</taxon>
    </lineage>
</organism>
<dbReference type="AlphaFoldDB" id="A0A4S4LHN3"/>
<dbReference type="EMBL" id="SGPK01000013">
    <property type="protein sequence ID" value="THH11492.1"/>
    <property type="molecule type" value="Genomic_DNA"/>
</dbReference>
<reference evidence="2 3" key="1">
    <citation type="submission" date="2019-02" db="EMBL/GenBank/DDBJ databases">
        <title>Genome sequencing of the rare red list fungi Phellinidium pouzarii.</title>
        <authorList>
            <person name="Buettner E."/>
            <person name="Kellner H."/>
        </authorList>
    </citation>
    <scope>NUCLEOTIDE SEQUENCE [LARGE SCALE GENOMIC DNA]</scope>
    <source>
        <strain evidence="2 3">DSM 108285</strain>
    </source>
</reference>
<protein>
    <submittedName>
        <fullName evidence="2">Uncharacterized protein</fullName>
    </submittedName>
</protein>
<evidence type="ECO:0000313" key="2">
    <source>
        <dbReference type="EMBL" id="THH11492.1"/>
    </source>
</evidence>